<dbReference type="STRING" id="1477437.SAMN05444682_10349"/>
<dbReference type="RefSeq" id="WP_177195073.1">
    <property type="nucleotide sequence ID" value="NZ_FOQO01000003.1"/>
</dbReference>
<protein>
    <submittedName>
        <fullName evidence="2">Uncharacterized protein</fullName>
    </submittedName>
</protein>
<dbReference type="Proteomes" id="UP000198670">
    <property type="component" value="Unassembled WGS sequence"/>
</dbReference>
<dbReference type="AlphaFoldDB" id="A0A1I3GNV3"/>
<proteinExistence type="predicted"/>
<gene>
    <name evidence="2" type="ORF">SAMN05444682_10349</name>
</gene>
<feature type="compositionally biased region" description="Polar residues" evidence="1">
    <location>
        <begin position="18"/>
        <end position="36"/>
    </location>
</feature>
<reference evidence="2 3" key="1">
    <citation type="submission" date="2016-10" db="EMBL/GenBank/DDBJ databases">
        <authorList>
            <person name="de Groot N.N."/>
        </authorList>
    </citation>
    <scope>NUCLEOTIDE SEQUENCE [LARGE SCALE GENOMIC DNA]</scope>
    <source>
        <strain evidence="2 3">RK1</strain>
    </source>
</reference>
<feature type="region of interest" description="Disordered" evidence="1">
    <location>
        <begin position="18"/>
        <end position="50"/>
    </location>
</feature>
<dbReference type="EMBL" id="FOQO01000003">
    <property type="protein sequence ID" value="SFI25059.1"/>
    <property type="molecule type" value="Genomic_DNA"/>
</dbReference>
<evidence type="ECO:0000313" key="2">
    <source>
        <dbReference type="EMBL" id="SFI25059.1"/>
    </source>
</evidence>
<name>A0A1I3GNV3_9SPHI</name>
<evidence type="ECO:0000313" key="3">
    <source>
        <dbReference type="Proteomes" id="UP000198670"/>
    </source>
</evidence>
<keyword evidence="3" id="KW-1185">Reference proteome</keyword>
<accession>A0A1I3GNV3</accession>
<organism evidence="2 3">
    <name type="scientific">Parapedobacter indicus</name>
    <dbReference type="NCBI Taxonomy" id="1477437"/>
    <lineage>
        <taxon>Bacteria</taxon>
        <taxon>Pseudomonadati</taxon>
        <taxon>Bacteroidota</taxon>
        <taxon>Sphingobacteriia</taxon>
        <taxon>Sphingobacteriales</taxon>
        <taxon>Sphingobacteriaceae</taxon>
        <taxon>Parapedobacter</taxon>
    </lineage>
</organism>
<sequence length="50" mass="5256">MYSVFFAILMGLLCPSHSNHNHQGNGTVQTMGNDEQGTGGDVGDVVPPKP</sequence>
<evidence type="ECO:0000256" key="1">
    <source>
        <dbReference type="SAM" id="MobiDB-lite"/>
    </source>
</evidence>